<dbReference type="AlphaFoldDB" id="A0A1E1IN74"/>
<keyword evidence="1" id="KW-1133">Transmembrane helix</keyword>
<sequence>MMSSTVYDFGYELASKQVRVYQTNDVGSVYRALTANLQEYLAYEGIQEEDPTSLKNMFVKVLTVGVGVAVYVLCKSHASEVLLAGSFLFFGALVAFQSVCSILQHNGNIIFIGSGRVVEDQQRGQKPCFRKLKNQRICIRLTQENMFIPVVKFEVQLIGPSRMFSPPTVYSRVEKTVQYGQFFGSTGFFFPPALQELIDGMLEAVASKKQR</sequence>
<keyword evidence="1" id="KW-0812">Transmembrane</keyword>
<protein>
    <submittedName>
        <fullName evidence="2">Uncharacterized protein</fullName>
    </submittedName>
</protein>
<accession>A0A1E1IN74</accession>
<organism evidence="2">
    <name type="scientific">Leishmania guyanensis</name>
    <dbReference type="NCBI Taxonomy" id="5670"/>
    <lineage>
        <taxon>Eukaryota</taxon>
        <taxon>Discoba</taxon>
        <taxon>Euglenozoa</taxon>
        <taxon>Kinetoplastea</taxon>
        <taxon>Metakinetoplastina</taxon>
        <taxon>Trypanosomatida</taxon>
        <taxon>Trypanosomatidae</taxon>
        <taxon>Leishmaniinae</taxon>
        <taxon>Leishmania</taxon>
        <taxon>Leishmania guyanensis species complex</taxon>
    </lineage>
</organism>
<proteinExistence type="predicted"/>
<evidence type="ECO:0000313" key="2">
    <source>
        <dbReference type="EMBL" id="CCM12502.1"/>
    </source>
</evidence>
<gene>
    <name evidence="2" type="primary">LgM4147LRVhigh.01.00010.00320</name>
    <name evidence="2" type="ORF">BN36_0100320</name>
</gene>
<reference evidence="2" key="1">
    <citation type="submission" date="2012-08" db="EMBL/GenBank/DDBJ databases">
        <title>Comparative genomics of metastatic and non-metastatic Leishmania guyanensis provides insights into polygenic factors involved in Leishmania RNA virus infection.</title>
        <authorList>
            <person name="Smith D."/>
            <person name="Hertz-Fowler C."/>
            <person name="Martin R."/>
            <person name="Dickens N."/>
            <person name="Fasel N."/>
            <person name="Falquet L."/>
            <person name="Beverley S."/>
            <person name="Zangger H."/>
            <person name="Calderon-Copete S."/>
            <person name="Mottram J."/>
            <person name="Xenarios I."/>
        </authorList>
    </citation>
    <scope>NUCLEOTIDE SEQUENCE</scope>
    <source>
        <strain evidence="2">MHOM/BR/75/M4147/SSU:IR2SAT-LUC</strain>
    </source>
</reference>
<evidence type="ECO:0000256" key="1">
    <source>
        <dbReference type="SAM" id="Phobius"/>
    </source>
</evidence>
<name>A0A1E1IN74_LEIGU</name>
<feature type="transmembrane region" description="Helical" evidence="1">
    <location>
        <begin position="57"/>
        <end position="74"/>
    </location>
</feature>
<dbReference type="EMBL" id="CALQ01000007">
    <property type="protein sequence ID" value="CCM12502.1"/>
    <property type="molecule type" value="Genomic_DNA"/>
</dbReference>
<keyword evidence="1" id="KW-0472">Membrane</keyword>
<feature type="transmembrane region" description="Helical" evidence="1">
    <location>
        <begin position="81"/>
        <end position="99"/>
    </location>
</feature>